<evidence type="ECO:0000256" key="1">
    <source>
        <dbReference type="SAM" id="Coils"/>
    </source>
</evidence>
<dbReference type="AlphaFoldDB" id="S7XM45"/>
<comment type="caution">
    <text evidence="2">The sequence shown here is derived from an EMBL/GenBank/DDBJ whole genome shotgun (WGS) entry which is preliminary data.</text>
</comment>
<gene>
    <name evidence="2" type="ORF">L292_1759</name>
</gene>
<feature type="coiled-coil region" evidence="1">
    <location>
        <begin position="36"/>
        <end position="63"/>
    </location>
</feature>
<protein>
    <recommendedName>
        <fullName evidence="4">TraL protein</fullName>
    </recommendedName>
</protein>
<evidence type="ECO:0000313" key="2">
    <source>
        <dbReference type="EMBL" id="EPR80174.1"/>
    </source>
</evidence>
<dbReference type="EMBL" id="ASYZ01000239">
    <property type="protein sequence ID" value="EPR80174.1"/>
    <property type="molecule type" value="Genomic_DNA"/>
</dbReference>
<keyword evidence="1" id="KW-0175">Coiled coil</keyword>
<accession>S7XM45</accession>
<evidence type="ECO:0008006" key="4">
    <source>
        <dbReference type="Google" id="ProtNLM"/>
    </source>
</evidence>
<name>S7XM45_ACIJU</name>
<evidence type="ECO:0000313" key="3">
    <source>
        <dbReference type="Proteomes" id="UP000018420"/>
    </source>
</evidence>
<dbReference type="Proteomes" id="UP000018420">
    <property type="component" value="Unassembled WGS sequence"/>
</dbReference>
<dbReference type="RefSeq" id="WP_004907587.1">
    <property type="nucleotide sequence ID" value="NZ_ASYZ01000239.1"/>
</dbReference>
<dbReference type="PROSITE" id="PS51257">
    <property type="entry name" value="PROKAR_LIPOPROTEIN"/>
    <property type="match status" value="1"/>
</dbReference>
<sequence>MKKQLAVSLLLTTFTVTTPIVTTSAYASTVACRSGEAASRGAKTAYEEEIEKAEKNAQKEKNTSDSAAQCLSGISAVITGGTFPTWDSVYKAIRQKVCSYVNEQINTAVGKINQKISQVYKKVNDEIDGAVGGGIAGDIIGDVGVGGGGLQTNSNGSGNVVNTNDASNKASDIWANIWK</sequence>
<reference evidence="2 3" key="1">
    <citation type="submission" date="2013-05" db="EMBL/GenBank/DDBJ databases">
        <title>Genome assembly of Acinetobacter junii MTCC 11364.</title>
        <authorList>
            <person name="Khatri I."/>
            <person name="Singh N.K."/>
            <person name="Subramanian S."/>
            <person name="Mayilraj S."/>
        </authorList>
    </citation>
    <scope>NUCLEOTIDE SEQUENCE [LARGE SCALE GENOMIC DNA]</scope>
    <source>
        <strain evidence="2 3">MTCC 11364</strain>
    </source>
</reference>
<dbReference type="PATRIC" id="fig|1330047.3.peg.3374"/>
<organism evidence="2 3">
    <name type="scientific">Acinetobacter junii CIP 107470 = MTCC 11364</name>
    <dbReference type="NCBI Taxonomy" id="1217666"/>
    <lineage>
        <taxon>Bacteria</taxon>
        <taxon>Pseudomonadati</taxon>
        <taxon>Pseudomonadota</taxon>
        <taxon>Gammaproteobacteria</taxon>
        <taxon>Moraxellales</taxon>
        <taxon>Moraxellaceae</taxon>
        <taxon>Acinetobacter</taxon>
    </lineage>
</organism>
<proteinExistence type="predicted"/>